<reference evidence="2 3" key="1">
    <citation type="submission" date="2024-05" db="EMBL/GenBank/DDBJ databases">
        <authorList>
            <person name="Wallberg A."/>
        </authorList>
    </citation>
    <scope>NUCLEOTIDE SEQUENCE [LARGE SCALE GENOMIC DNA]</scope>
</reference>
<protein>
    <submittedName>
        <fullName evidence="2">Uncharacterized protein</fullName>
    </submittedName>
</protein>
<feature type="region of interest" description="Disordered" evidence="1">
    <location>
        <begin position="1"/>
        <end position="24"/>
    </location>
</feature>
<dbReference type="EMBL" id="CAXKWB010013206">
    <property type="protein sequence ID" value="CAL4106967.1"/>
    <property type="molecule type" value="Genomic_DNA"/>
</dbReference>
<dbReference type="AlphaFoldDB" id="A0AAV2QYC3"/>
<name>A0AAV2QYC3_MEGNR</name>
<evidence type="ECO:0000313" key="3">
    <source>
        <dbReference type="Proteomes" id="UP001497623"/>
    </source>
</evidence>
<evidence type="ECO:0000313" key="2">
    <source>
        <dbReference type="EMBL" id="CAL4106967.1"/>
    </source>
</evidence>
<organism evidence="2 3">
    <name type="scientific">Meganyctiphanes norvegica</name>
    <name type="common">Northern krill</name>
    <name type="synonym">Thysanopoda norvegica</name>
    <dbReference type="NCBI Taxonomy" id="48144"/>
    <lineage>
        <taxon>Eukaryota</taxon>
        <taxon>Metazoa</taxon>
        <taxon>Ecdysozoa</taxon>
        <taxon>Arthropoda</taxon>
        <taxon>Crustacea</taxon>
        <taxon>Multicrustacea</taxon>
        <taxon>Malacostraca</taxon>
        <taxon>Eumalacostraca</taxon>
        <taxon>Eucarida</taxon>
        <taxon>Euphausiacea</taxon>
        <taxon>Euphausiidae</taxon>
        <taxon>Meganyctiphanes</taxon>
    </lineage>
</organism>
<feature type="non-terminal residue" evidence="2">
    <location>
        <position position="1"/>
    </location>
</feature>
<comment type="caution">
    <text evidence="2">The sequence shown here is derived from an EMBL/GenBank/DDBJ whole genome shotgun (WGS) entry which is preliminary data.</text>
</comment>
<proteinExistence type="predicted"/>
<dbReference type="Proteomes" id="UP001497623">
    <property type="component" value="Unassembled WGS sequence"/>
</dbReference>
<keyword evidence="3" id="KW-1185">Reference proteome</keyword>
<accession>A0AAV2QYC3</accession>
<sequence length="102" mass="11109">SGGSRAHSVPDCWSSVKTESDPPGSVPAIGGLGFTSNLTLLGAIKTAPKVRPPWRDINEAWTWIPRDRLGWPPHLAVEFFLLLYPTAQHSVYTFLLISSIPG</sequence>
<gene>
    <name evidence="2" type="ORF">MNOR_LOCUS18452</name>
</gene>
<evidence type="ECO:0000256" key="1">
    <source>
        <dbReference type="SAM" id="MobiDB-lite"/>
    </source>
</evidence>